<dbReference type="AlphaFoldDB" id="A0A5A7T2A9"/>
<evidence type="ECO:0000256" key="1">
    <source>
        <dbReference type="ARBA" id="ARBA00023015"/>
    </source>
</evidence>
<feature type="domain" description="NAC" evidence="6">
    <location>
        <begin position="127"/>
        <end position="288"/>
    </location>
</feature>
<evidence type="ECO:0000256" key="5">
    <source>
        <dbReference type="SAM" id="MobiDB-lite"/>
    </source>
</evidence>
<evidence type="ECO:0000313" key="10">
    <source>
        <dbReference type="Proteomes" id="UP000321947"/>
    </source>
</evidence>
<dbReference type="PANTHER" id="PTHR31079:SF2">
    <property type="entry name" value="NAC DOMAIN CONTAINING PROTEIN 44-RELATED"/>
    <property type="match status" value="1"/>
</dbReference>
<dbReference type="GO" id="GO:0003700">
    <property type="term" value="F:DNA-binding transcription factor activity"/>
    <property type="evidence" value="ECO:0007669"/>
    <property type="project" value="InterPro"/>
</dbReference>
<name>A0A5A7T2A9_CUCMM</name>
<dbReference type="InterPro" id="IPR036093">
    <property type="entry name" value="NAC_dom_sf"/>
</dbReference>
<keyword evidence="4" id="KW-0539">Nucleus</keyword>
<comment type="caution">
    <text evidence="7">The sequence shown here is derived from an EMBL/GenBank/DDBJ whole genome shotgun (WGS) entry which is preliminary data.</text>
</comment>
<keyword evidence="3" id="KW-0804">Transcription</keyword>
<keyword evidence="2" id="KW-0238">DNA-binding</keyword>
<dbReference type="STRING" id="1194695.A0A5A7T2A9"/>
<evidence type="ECO:0000313" key="8">
    <source>
        <dbReference type="EMBL" id="TYK09328.1"/>
    </source>
</evidence>
<dbReference type="OrthoDB" id="643388at2759"/>
<evidence type="ECO:0000256" key="2">
    <source>
        <dbReference type="ARBA" id="ARBA00023125"/>
    </source>
</evidence>
<gene>
    <name evidence="8" type="ORF">E5676_scaffold249G00070</name>
    <name evidence="7" type="ORF">E6C27_scaffold277G002370</name>
</gene>
<evidence type="ECO:0000313" key="7">
    <source>
        <dbReference type="EMBL" id="KAA0037592.1"/>
    </source>
</evidence>
<dbReference type="PANTHER" id="PTHR31079">
    <property type="entry name" value="NAC DOMAIN-CONTAINING PROTEIN 73"/>
    <property type="match status" value="1"/>
</dbReference>
<dbReference type="EMBL" id="SSTD01011970">
    <property type="protein sequence ID" value="TYK09328.1"/>
    <property type="molecule type" value="Genomic_DNA"/>
</dbReference>
<dbReference type="GO" id="GO:0000976">
    <property type="term" value="F:transcription cis-regulatory region binding"/>
    <property type="evidence" value="ECO:0007669"/>
    <property type="project" value="TreeGrafter"/>
</dbReference>
<organism evidence="7 9">
    <name type="scientific">Cucumis melo var. makuwa</name>
    <name type="common">Oriental melon</name>
    <dbReference type="NCBI Taxonomy" id="1194695"/>
    <lineage>
        <taxon>Eukaryota</taxon>
        <taxon>Viridiplantae</taxon>
        <taxon>Streptophyta</taxon>
        <taxon>Embryophyta</taxon>
        <taxon>Tracheophyta</taxon>
        <taxon>Spermatophyta</taxon>
        <taxon>Magnoliopsida</taxon>
        <taxon>eudicotyledons</taxon>
        <taxon>Gunneridae</taxon>
        <taxon>Pentapetalae</taxon>
        <taxon>rosids</taxon>
        <taxon>fabids</taxon>
        <taxon>Cucurbitales</taxon>
        <taxon>Cucurbitaceae</taxon>
        <taxon>Benincaseae</taxon>
        <taxon>Cucumis</taxon>
    </lineage>
</organism>
<evidence type="ECO:0000313" key="9">
    <source>
        <dbReference type="Proteomes" id="UP000321393"/>
    </source>
</evidence>
<accession>A0A5A7T2A9</accession>
<dbReference type="PROSITE" id="PS51005">
    <property type="entry name" value="NAC"/>
    <property type="match status" value="1"/>
</dbReference>
<feature type="region of interest" description="Disordered" evidence="5">
    <location>
        <begin position="312"/>
        <end position="331"/>
    </location>
</feature>
<dbReference type="Proteomes" id="UP000321947">
    <property type="component" value="Unassembled WGS sequence"/>
</dbReference>
<dbReference type="Proteomes" id="UP000321393">
    <property type="component" value="Unassembled WGS sequence"/>
</dbReference>
<evidence type="ECO:0000256" key="3">
    <source>
        <dbReference type="ARBA" id="ARBA00023163"/>
    </source>
</evidence>
<dbReference type="Gene3D" id="2.170.150.80">
    <property type="entry name" value="NAC domain"/>
    <property type="match status" value="1"/>
</dbReference>
<reference evidence="9 10" key="1">
    <citation type="submission" date="2019-08" db="EMBL/GenBank/DDBJ databases">
        <title>Draft genome sequences of two oriental melons (Cucumis melo L. var makuwa).</title>
        <authorList>
            <person name="Kwon S.-Y."/>
        </authorList>
    </citation>
    <scope>NUCLEOTIDE SEQUENCE [LARGE SCALE GENOMIC DNA]</scope>
    <source>
        <strain evidence="10">cv. Chang Bougi</strain>
        <strain evidence="9">cv. SW 3</strain>
        <tissue evidence="7">Leaf</tissue>
    </source>
</reference>
<keyword evidence="1" id="KW-0805">Transcription regulation</keyword>
<proteinExistence type="predicted"/>
<evidence type="ECO:0000259" key="6">
    <source>
        <dbReference type="PROSITE" id="PS51005"/>
    </source>
</evidence>
<dbReference type="InterPro" id="IPR044799">
    <property type="entry name" value="SOG1-like"/>
</dbReference>
<dbReference type="SUPFAM" id="SSF101941">
    <property type="entry name" value="NAC domain"/>
    <property type="match status" value="1"/>
</dbReference>
<dbReference type="InterPro" id="IPR003441">
    <property type="entry name" value="NAC-dom"/>
</dbReference>
<protein>
    <submittedName>
        <fullName evidence="7">NAC domain-containing protein 8 isoform X1</fullName>
    </submittedName>
</protein>
<dbReference type="GO" id="GO:0005634">
    <property type="term" value="C:nucleus"/>
    <property type="evidence" value="ECO:0007669"/>
    <property type="project" value="TreeGrafter"/>
</dbReference>
<sequence length="470" mass="53046">MFFFFLALEEYGKVLLLDSNLRKNADTEEEVVPGLIVNEDSAILFMVRVTRLRMSGVSLFVWTVPIYFQQKRLELSWIIDSRTIARKVRHISQPPSQVIKDCDAKRECPNCNFMIDNTDVLSEWPGLPAGVKFDPTDDEIMDHLAAKCAVGNLKPHALIDEFIPTLETDQGICYTHPENLPGVSKDGNDVHFFHKTNNAYATGQRKRRKIESEQSSSLEHFRWHKTGKTKAMISNGVHKGWKKIFSLYRSSKGGSKPEKSNWVIHQYHLGTEEDEKEGEYVLSKISYQQPKQCIKNNDNMLIEYLDAMLHQTSPRTPKSNPPVPPRSGKSLVSNAVADNSLPQSSAKEEELTPEAFRVSYANISSENDGGCHGWMAGESQDIADVELHYLEENLLCNEVLDSSAFISSNQVNQIPFPLSGSNAYHEIANDNVPCGIADLENLDLDTPPDFHLADLQFGSQESIFDWIDRI</sequence>
<evidence type="ECO:0000256" key="4">
    <source>
        <dbReference type="ARBA" id="ARBA00023242"/>
    </source>
</evidence>
<dbReference type="FunFam" id="2.170.150.80:FF:000009">
    <property type="entry name" value="NAC domain-containing protein 8"/>
    <property type="match status" value="1"/>
</dbReference>
<dbReference type="EMBL" id="SSTE01018921">
    <property type="protein sequence ID" value="KAA0037592.1"/>
    <property type="molecule type" value="Genomic_DNA"/>
</dbReference>
<dbReference type="Pfam" id="PF02365">
    <property type="entry name" value="NAM"/>
    <property type="match status" value="1"/>
</dbReference>